<name>A0ABW4I445_9SPHN</name>
<protein>
    <submittedName>
        <fullName evidence="2">Anti-sigma factor family protein</fullName>
    </submittedName>
</protein>
<sequence>MTIDRERLGAYVDGELGEIERRRFEADLAADPALAQQVEAERRLRTLLKARFDPIAEQTVPDRLIAAVREGAAVTPLPTRKSWGVPQWAAIAASLVVGIVGGQALRPHGEIAERGGALVASGSLGRALETQLASIQAPGAEVRIGLTFKDHQGAWCRSFEKAALQGIACRGADGWSLRQTMAGASAATEYRQADSGALAAAAQGMAGGEPLDAEQERRVITARWRR</sequence>
<evidence type="ECO:0000313" key="3">
    <source>
        <dbReference type="Proteomes" id="UP001597115"/>
    </source>
</evidence>
<organism evidence="2 3">
    <name type="scientific">Sphingomonas tabacisoli</name>
    <dbReference type="NCBI Taxonomy" id="2249466"/>
    <lineage>
        <taxon>Bacteria</taxon>
        <taxon>Pseudomonadati</taxon>
        <taxon>Pseudomonadota</taxon>
        <taxon>Alphaproteobacteria</taxon>
        <taxon>Sphingomonadales</taxon>
        <taxon>Sphingomonadaceae</taxon>
        <taxon>Sphingomonas</taxon>
    </lineage>
</organism>
<keyword evidence="3" id="KW-1185">Reference proteome</keyword>
<accession>A0ABW4I445</accession>
<dbReference type="RefSeq" id="WP_380889901.1">
    <property type="nucleotide sequence ID" value="NZ_JBHUDY010000001.1"/>
</dbReference>
<proteinExistence type="predicted"/>
<evidence type="ECO:0000259" key="1">
    <source>
        <dbReference type="Pfam" id="PF13490"/>
    </source>
</evidence>
<reference evidence="3" key="1">
    <citation type="journal article" date="2019" name="Int. J. Syst. Evol. Microbiol.">
        <title>The Global Catalogue of Microorganisms (GCM) 10K type strain sequencing project: providing services to taxonomists for standard genome sequencing and annotation.</title>
        <authorList>
            <consortium name="The Broad Institute Genomics Platform"/>
            <consortium name="The Broad Institute Genome Sequencing Center for Infectious Disease"/>
            <person name="Wu L."/>
            <person name="Ma J."/>
        </authorList>
    </citation>
    <scope>NUCLEOTIDE SEQUENCE [LARGE SCALE GENOMIC DNA]</scope>
    <source>
        <strain evidence="3">CGMCC 1.16275</strain>
    </source>
</reference>
<evidence type="ECO:0000313" key="2">
    <source>
        <dbReference type="EMBL" id="MFD1612729.1"/>
    </source>
</evidence>
<dbReference type="Gene3D" id="1.10.10.1320">
    <property type="entry name" value="Anti-sigma factor, zinc-finger domain"/>
    <property type="match status" value="1"/>
</dbReference>
<feature type="domain" description="Putative zinc-finger" evidence="1">
    <location>
        <begin position="5"/>
        <end position="26"/>
    </location>
</feature>
<dbReference type="Pfam" id="PF13490">
    <property type="entry name" value="zf-HC2"/>
    <property type="match status" value="1"/>
</dbReference>
<gene>
    <name evidence="2" type="ORF">ACFSCW_13045</name>
</gene>
<dbReference type="InterPro" id="IPR041916">
    <property type="entry name" value="Anti_sigma_zinc_sf"/>
</dbReference>
<dbReference type="EMBL" id="JBHUDY010000001">
    <property type="protein sequence ID" value="MFD1612729.1"/>
    <property type="molecule type" value="Genomic_DNA"/>
</dbReference>
<dbReference type="Proteomes" id="UP001597115">
    <property type="component" value="Unassembled WGS sequence"/>
</dbReference>
<dbReference type="InterPro" id="IPR027383">
    <property type="entry name" value="Znf_put"/>
</dbReference>
<comment type="caution">
    <text evidence="2">The sequence shown here is derived from an EMBL/GenBank/DDBJ whole genome shotgun (WGS) entry which is preliminary data.</text>
</comment>